<evidence type="ECO:0000313" key="2">
    <source>
        <dbReference type="EMBL" id="KAF3005130.1"/>
    </source>
</evidence>
<evidence type="ECO:0000313" key="3">
    <source>
        <dbReference type="Proteomes" id="UP000801428"/>
    </source>
</evidence>
<feature type="region of interest" description="Disordered" evidence="1">
    <location>
        <begin position="115"/>
        <end position="176"/>
    </location>
</feature>
<dbReference type="OrthoDB" id="3731753at2759"/>
<gene>
    <name evidence="2" type="ORF">E8E13_010303</name>
</gene>
<protein>
    <submittedName>
        <fullName evidence="2">Uncharacterized protein</fullName>
    </submittedName>
</protein>
<name>A0A9P4WDC0_CURKU</name>
<dbReference type="AlphaFoldDB" id="A0A9P4WDC0"/>
<feature type="compositionally biased region" description="Basic and acidic residues" evidence="1">
    <location>
        <begin position="37"/>
        <end position="55"/>
    </location>
</feature>
<evidence type="ECO:0000256" key="1">
    <source>
        <dbReference type="SAM" id="MobiDB-lite"/>
    </source>
</evidence>
<feature type="compositionally biased region" description="Polar residues" evidence="1">
    <location>
        <begin position="150"/>
        <end position="173"/>
    </location>
</feature>
<feature type="region of interest" description="Disordered" evidence="1">
    <location>
        <begin position="1"/>
        <end position="97"/>
    </location>
</feature>
<feature type="region of interest" description="Disordered" evidence="1">
    <location>
        <begin position="280"/>
        <end position="305"/>
    </location>
</feature>
<keyword evidence="3" id="KW-1185">Reference proteome</keyword>
<proteinExistence type="predicted"/>
<comment type="caution">
    <text evidence="2">The sequence shown here is derived from an EMBL/GenBank/DDBJ whole genome shotgun (WGS) entry which is preliminary data.</text>
</comment>
<organism evidence="2 3">
    <name type="scientific">Curvularia kusanoi</name>
    <name type="common">Cochliobolus kusanoi</name>
    <dbReference type="NCBI Taxonomy" id="90978"/>
    <lineage>
        <taxon>Eukaryota</taxon>
        <taxon>Fungi</taxon>
        <taxon>Dikarya</taxon>
        <taxon>Ascomycota</taxon>
        <taxon>Pezizomycotina</taxon>
        <taxon>Dothideomycetes</taxon>
        <taxon>Pleosporomycetidae</taxon>
        <taxon>Pleosporales</taxon>
        <taxon>Pleosporineae</taxon>
        <taxon>Pleosporaceae</taxon>
        <taxon>Curvularia</taxon>
    </lineage>
</organism>
<dbReference type="EMBL" id="SWKU01000007">
    <property type="protein sequence ID" value="KAF3005130.1"/>
    <property type="molecule type" value="Genomic_DNA"/>
</dbReference>
<accession>A0A9P4WDC0</accession>
<feature type="compositionally biased region" description="Basic and acidic residues" evidence="1">
    <location>
        <begin position="66"/>
        <end position="84"/>
    </location>
</feature>
<dbReference type="Proteomes" id="UP000801428">
    <property type="component" value="Unassembled WGS sequence"/>
</dbReference>
<sequence>MATISRNFLEVDDPHPSGKKQRSRSSGHVDRMEEEERIERRQRDLRMKEYHDSTRRTSTVHHRTKSDHLDVPIWETNRRPRSGEESGQTLNEPPRAYRVEEIKPSTRVYDYDLNPEPTNSGQLQVPFREKAPRPDKTRAKVPPIIIQKMPASSNGGTSPGLSPNKSPSASPHSPTARPVLQVQYEKLQDTLTQTSGSCKKYLDVEPANPQDLTFTKIQETVEGFAEDLHVWSHVANLNGLARIDRNLRHLVDAASDVLGRLLVRAADLREACANAKPKDLKMPVLDDGDDDDLYEDGKDSADQDPTQMPGFMIQSLLDSIRIQIRQLKLLSTSLQEATPDVGIEMVNVARLVEEAGKFFGSEATMKKYSVYPKYAGKKAFVEARFVADTLS</sequence>
<feature type="compositionally biased region" description="Basic and acidic residues" evidence="1">
    <location>
        <begin position="127"/>
        <end position="138"/>
    </location>
</feature>
<reference evidence="2" key="1">
    <citation type="submission" date="2019-04" db="EMBL/GenBank/DDBJ databases">
        <title>Sequencing of skin fungus with MAO and IRED activity.</title>
        <authorList>
            <person name="Marsaioli A.J."/>
            <person name="Bonatto J.M.C."/>
            <person name="Reis Junior O."/>
        </authorList>
    </citation>
    <scope>NUCLEOTIDE SEQUENCE</scope>
    <source>
        <strain evidence="2">30M1</strain>
    </source>
</reference>